<keyword evidence="2" id="KW-0677">Repeat</keyword>
<dbReference type="Gene3D" id="3.30.160.60">
    <property type="entry name" value="Classic Zinc Finger"/>
    <property type="match status" value="2"/>
</dbReference>
<dbReference type="EMBL" id="JARBHB010000001">
    <property type="protein sequence ID" value="KAJ8894865.1"/>
    <property type="molecule type" value="Genomic_DNA"/>
</dbReference>
<dbReference type="PANTHER" id="PTHR24403:SF67">
    <property type="entry name" value="FI01116P-RELATED"/>
    <property type="match status" value="1"/>
</dbReference>
<reference evidence="7 8" key="1">
    <citation type="submission" date="2023-02" db="EMBL/GenBank/DDBJ databases">
        <title>LHISI_Scaffold_Assembly.</title>
        <authorList>
            <person name="Stuart O.P."/>
            <person name="Cleave R."/>
            <person name="Magrath M.J.L."/>
            <person name="Mikheyev A.S."/>
        </authorList>
    </citation>
    <scope>NUCLEOTIDE SEQUENCE [LARGE SCALE GENOMIC DNA]</scope>
    <source>
        <strain evidence="7">Daus_M_001</strain>
        <tissue evidence="7">Leg muscle</tissue>
    </source>
</reference>
<evidence type="ECO:0000256" key="4">
    <source>
        <dbReference type="ARBA" id="ARBA00022833"/>
    </source>
</evidence>
<proteinExistence type="predicted"/>
<dbReference type="Pfam" id="PF00096">
    <property type="entry name" value="zf-C2H2"/>
    <property type="match status" value="2"/>
</dbReference>
<keyword evidence="8" id="KW-1185">Reference proteome</keyword>
<feature type="domain" description="C2H2-type" evidence="6">
    <location>
        <begin position="47"/>
        <end position="74"/>
    </location>
</feature>
<dbReference type="InterPro" id="IPR036236">
    <property type="entry name" value="Znf_C2H2_sf"/>
</dbReference>
<name>A0ABQ9IF61_9NEOP</name>
<dbReference type="InterPro" id="IPR013087">
    <property type="entry name" value="Znf_C2H2_type"/>
</dbReference>
<evidence type="ECO:0000256" key="2">
    <source>
        <dbReference type="ARBA" id="ARBA00022737"/>
    </source>
</evidence>
<evidence type="ECO:0000256" key="3">
    <source>
        <dbReference type="ARBA" id="ARBA00022771"/>
    </source>
</evidence>
<evidence type="ECO:0000313" key="8">
    <source>
        <dbReference type="Proteomes" id="UP001159363"/>
    </source>
</evidence>
<evidence type="ECO:0000259" key="6">
    <source>
        <dbReference type="PROSITE" id="PS50157"/>
    </source>
</evidence>
<gene>
    <name evidence="7" type="ORF">PR048_000172</name>
</gene>
<sequence>MVYVVMSTENGVFLADSAVANIRSVLCVSGGVYAAAASNDGWKARLHQCPGCGRTYRWRKTLVRHIRLECGKEPQFQCPYCPKRSSQKSNLIQHIRIRHSDWE</sequence>
<dbReference type="PANTHER" id="PTHR24403">
    <property type="entry name" value="ZINC FINGER PROTEIN"/>
    <property type="match status" value="1"/>
</dbReference>
<accession>A0ABQ9IF61</accession>
<evidence type="ECO:0000256" key="1">
    <source>
        <dbReference type="ARBA" id="ARBA00022723"/>
    </source>
</evidence>
<feature type="domain" description="C2H2-type" evidence="6">
    <location>
        <begin position="76"/>
        <end position="103"/>
    </location>
</feature>
<evidence type="ECO:0000256" key="5">
    <source>
        <dbReference type="PROSITE-ProRule" id="PRU00042"/>
    </source>
</evidence>
<keyword evidence="4" id="KW-0862">Zinc</keyword>
<keyword evidence="1" id="KW-0479">Metal-binding</keyword>
<keyword evidence="3 5" id="KW-0863">Zinc-finger</keyword>
<protein>
    <recommendedName>
        <fullName evidence="6">C2H2-type domain-containing protein</fullName>
    </recommendedName>
</protein>
<comment type="caution">
    <text evidence="7">The sequence shown here is derived from an EMBL/GenBank/DDBJ whole genome shotgun (WGS) entry which is preliminary data.</text>
</comment>
<dbReference type="PROSITE" id="PS50157">
    <property type="entry name" value="ZINC_FINGER_C2H2_2"/>
    <property type="match status" value="2"/>
</dbReference>
<dbReference type="SUPFAM" id="SSF57667">
    <property type="entry name" value="beta-beta-alpha zinc fingers"/>
    <property type="match status" value="1"/>
</dbReference>
<dbReference type="SMART" id="SM00355">
    <property type="entry name" value="ZnF_C2H2"/>
    <property type="match status" value="2"/>
</dbReference>
<evidence type="ECO:0000313" key="7">
    <source>
        <dbReference type="EMBL" id="KAJ8894865.1"/>
    </source>
</evidence>
<dbReference type="InterPro" id="IPR050688">
    <property type="entry name" value="Zinc_finger/UBP_domain"/>
</dbReference>
<organism evidence="7 8">
    <name type="scientific">Dryococelus australis</name>
    <dbReference type="NCBI Taxonomy" id="614101"/>
    <lineage>
        <taxon>Eukaryota</taxon>
        <taxon>Metazoa</taxon>
        <taxon>Ecdysozoa</taxon>
        <taxon>Arthropoda</taxon>
        <taxon>Hexapoda</taxon>
        <taxon>Insecta</taxon>
        <taxon>Pterygota</taxon>
        <taxon>Neoptera</taxon>
        <taxon>Polyneoptera</taxon>
        <taxon>Phasmatodea</taxon>
        <taxon>Verophasmatodea</taxon>
        <taxon>Anareolatae</taxon>
        <taxon>Phasmatidae</taxon>
        <taxon>Eurycanthinae</taxon>
        <taxon>Dryococelus</taxon>
    </lineage>
</organism>
<dbReference type="Proteomes" id="UP001159363">
    <property type="component" value="Chromosome 1"/>
</dbReference>